<organism evidence="2 3">
    <name type="scientific">Sphaeroforma arctica JP610</name>
    <dbReference type="NCBI Taxonomy" id="667725"/>
    <lineage>
        <taxon>Eukaryota</taxon>
        <taxon>Ichthyosporea</taxon>
        <taxon>Ichthyophonida</taxon>
        <taxon>Sphaeroforma</taxon>
    </lineage>
</organism>
<accession>A0A0L0FSK8</accession>
<keyword evidence="1" id="KW-1133">Transmembrane helix</keyword>
<feature type="non-terminal residue" evidence="2">
    <location>
        <position position="1"/>
    </location>
</feature>
<name>A0A0L0FSK8_9EUKA</name>
<feature type="transmembrane region" description="Helical" evidence="1">
    <location>
        <begin position="21"/>
        <end position="44"/>
    </location>
</feature>
<keyword evidence="1" id="KW-0472">Membrane</keyword>
<keyword evidence="1" id="KW-0812">Transmembrane</keyword>
<dbReference type="GeneID" id="25908332"/>
<dbReference type="AlphaFoldDB" id="A0A0L0FSK8"/>
<sequence>LSRKVKKGKAYLQREKLPLTVVLLLLLLLGLSLMVNVVMVRQMLLKDYEFDKLLLDTLVKN</sequence>
<gene>
    <name evidence="2" type="ORF">SARC_07828</name>
</gene>
<dbReference type="Proteomes" id="UP000054560">
    <property type="component" value="Unassembled WGS sequence"/>
</dbReference>
<keyword evidence="3" id="KW-1185">Reference proteome</keyword>
<evidence type="ECO:0000313" key="3">
    <source>
        <dbReference type="Proteomes" id="UP000054560"/>
    </source>
</evidence>
<protein>
    <submittedName>
        <fullName evidence="2">Uncharacterized protein</fullName>
    </submittedName>
</protein>
<dbReference type="EMBL" id="KQ242245">
    <property type="protein sequence ID" value="KNC79787.1"/>
    <property type="molecule type" value="Genomic_DNA"/>
</dbReference>
<evidence type="ECO:0000313" key="2">
    <source>
        <dbReference type="EMBL" id="KNC79787.1"/>
    </source>
</evidence>
<reference evidence="2 3" key="1">
    <citation type="submission" date="2011-02" db="EMBL/GenBank/DDBJ databases">
        <title>The Genome Sequence of Sphaeroforma arctica JP610.</title>
        <authorList>
            <consortium name="The Broad Institute Genome Sequencing Platform"/>
            <person name="Russ C."/>
            <person name="Cuomo C."/>
            <person name="Young S.K."/>
            <person name="Zeng Q."/>
            <person name="Gargeya S."/>
            <person name="Alvarado L."/>
            <person name="Berlin A."/>
            <person name="Chapman S.B."/>
            <person name="Chen Z."/>
            <person name="Freedman E."/>
            <person name="Gellesch M."/>
            <person name="Goldberg J."/>
            <person name="Griggs A."/>
            <person name="Gujja S."/>
            <person name="Heilman E."/>
            <person name="Heiman D."/>
            <person name="Howarth C."/>
            <person name="Mehta T."/>
            <person name="Neiman D."/>
            <person name="Pearson M."/>
            <person name="Roberts A."/>
            <person name="Saif S."/>
            <person name="Shea T."/>
            <person name="Shenoy N."/>
            <person name="Sisk P."/>
            <person name="Stolte C."/>
            <person name="Sykes S."/>
            <person name="White J."/>
            <person name="Yandava C."/>
            <person name="Burger G."/>
            <person name="Gray M.W."/>
            <person name="Holland P.W.H."/>
            <person name="King N."/>
            <person name="Lang F.B.F."/>
            <person name="Roger A.J."/>
            <person name="Ruiz-Trillo I."/>
            <person name="Haas B."/>
            <person name="Nusbaum C."/>
            <person name="Birren B."/>
        </authorList>
    </citation>
    <scope>NUCLEOTIDE SEQUENCE [LARGE SCALE GENOMIC DNA]</scope>
    <source>
        <strain evidence="2 3">JP610</strain>
    </source>
</reference>
<evidence type="ECO:0000256" key="1">
    <source>
        <dbReference type="SAM" id="Phobius"/>
    </source>
</evidence>
<proteinExistence type="predicted"/>
<dbReference type="RefSeq" id="XP_014153689.1">
    <property type="nucleotide sequence ID" value="XM_014298214.1"/>
</dbReference>